<feature type="transmembrane region" description="Helical" evidence="12">
    <location>
        <begin position="425"/>
        <end position="445"/>
    </location>
</feature>
<dbReference type="PRINTS" id="PR01755">
    <property type="entry name" value="SECFTRNLCASE"/>
</dbReference>
<feature type="domain" description="Protein export membrane protein SecD/SecF C-terminal" evidence="14">
    <location>
        <begin position="221"/>
        <end position="383"/>
    </location>
</feature>
<dbReference type="InterPro" id="IPR054384">
    <property type="entry name" value="SecDF_P1_head"/>
</dbReference>
<comment type="similarity">
    <text evidence="10">In the C-terminal section; belongs to the SecD/SecF family. SecF subfamily.</text>
</comment>
<dbReference type="PANTHER" id="PTHR30081:SF1">
    <property type="entry name" value="PROTEIN TRANSLOCASE SUBUNIT SECD"/>
    <property type="match status" value="1"/>
</dbReference>
<dbReference type="GO" id="GO:0043952">
    <property type="term" value="P:protein transport by the Sec complex"/>
    <property type="evidence" value="ECO:0007669"/>
    <property type="project" value="UniProtKB-UniRule"/>
</dbReference>
<evidence type="ECO:0000313" key="17">
    <source>
        <dbReference type="EMBL" id="QHT62856.1"/>
    </source>
</evidence>
<keyword evidence="8 12" id="KW-0472">Membrane</keyword>
<dbReference type="InterPro" id="IPR048631">
    <property type="entry name" value="SecD_1st"/>
</dbReference>
<feature type="transmembrane region" description="Helical" evidence="12">
    <location>
        <begin position="673"/>
        <end position="701"/>
    </location>
</feature>
<keyword evidence="5 12" id="KW-0653">Protein transport</keyword>
<dbReference type="InterPro" id="IPR022645">
    <property type="entry name" value="SecD/SecF_bac"/>
</dbReference>
<feature type="transmembrane region" description="Helical" evidence="12">
    <location>
        <begin position="362"/>
        <end position="390"/>
    </location>
</feature>
<dbReference type="Pfam" id="PF22599">
    <property type="entry name" value="SecDF_P1_head"/>
    <property type="match status" value="1"/>
</dbReference>
<dbReference type="Gene3D" id="3.30.1360.200">
    <property type="match status" value="1"/>
</dbReference>
<evidence type="ECO:0000256" key="7">
    <source>
        <dbReference type="ARBA" id="ARBA00023010"/>
    </source>
</evidence>
<dbReference type="Pfam" id="PF02355">
    <property type="entry name" value="SecD_SecF_C"/>
    <property type="match status" value="2"/>
</dbReference>
<evidence type="ECO:0000259" key="15">
    <source>
        <dbReference type="Pfam" id="PF21760"/>
    </source>
</evidence>
<evidence type="ECO:0000256" key="4">
    <source>
        <dbReference type="ARBA" id="ARBA00022692"/>
    </source>
</evidence>
<evidence type="ECO:0000256" key="8">
    <source>
        <dbReference type="ARBA" id="ARBA00023136"/>
    </source>
</evidence>
<dbReference type="NCBIfam" id="TIGR00916">
    <property type="entry name" value="2A0604s01"/>
    <property type="match status" value="2"/>
</dbReference>
<sequence length="712" mass="77062">MSKTIKSVLPFIVMVLFVLALMTSTLPHIVGNLKLGLDLKGGFDILYQVKPIDSEQQATKPLLLATERMIEKRVNMTKVSEPELTIEGADRIRVRIAGNADQTKLRKLISQSAYLSIIDDQHHVVLDGGDLLPNGADSGLDALNRPEVIVKFKDPAKLKRVTQDNLGRTLTFLLDDNVVSEAVVQAVVSDGVSAISSGDRDSATELKDLLNAGSLPAQLIELQVDTISPSLGEEALHRTLLAGGMAAAAILVFMAAVYRLAGLVANLTIACFAYIGLLALDWMDASLTLSGIAGFVLAIGMAVDANIITYEKIREELREGKSLRSACRIGARASMATIIDAHVTTLIAALLLTIFGDGSVKGFAIVLTMTIVVSLLTNVYGSRLFLWLLLRRNALRSVGWFGVRNGGKSSKPVRHPNLVKHRKRFLSLSALILVLGLAAILFRGLELGVDFKSGTRLELTIGARFEAADIAAAIQEVVPSVDMKPIVKAGSGSGSSAVTTFGSALSSSQIDSIEDKLRQLYGEQVTGQESTVNPVIADETVKKAGYAVLMAAGAIVLYTALRFHYLFGIACIIALAHDILIPIALFSLFGLEVDLTFIAAILTIIGYSLNDTIVIFDRIRSHMRKERPATAEQLERLVNTSLWQTMRRSVFTVLTVFFAALALFVMGGESIRLFSLALLFGLTCGTYSSIFIAAQLWMMLYKRTRLGPRTKK</sequence>
<evidence type="ECO:0000313" key="18">
    <source>
        <dbReference type="Proteomes" id="UP000476064"/>
    </source>
</evidence>
<evidence type="ECO:0000259" key="14">
    <source>
        <dbReference type="Pfam" id="PF02355"/>
    </source>
</evidence>
<evidence type="ECO:0000256" key="12">
    <source>
        <dbReference type="HAMAP-Rule" id="MF_01463"/>
    </source>
</evidence>
<comment type="similarity">
    <text evidence="13">Belongs to the SecD/SecF family. SecF subfamily.</text>
</comment>
<dbReference type="SUPFAM" id="SSF82866">
    <property type="entry name" value="Multidrug efflux transporter AcrB transmembrane domain"/>
    <property type="match status" value="2"/>
</dbReference>
<dbReference type="HAMAP" id="MF_01464_B">
    <property type="entry name" value="SecF_B"/>
    <property type="match status" value="1"/>
</dbReference>
<feature type="transmembrane region" description="Helical" evidence="12">
    <location>
        <begin position="595"/>
        <end position="616"/>
    </location>
</feature>
<feature type="transmembrane region" description="Helical" evidence="12">
    <location>
        <begin position="235"/>
        <end position="253"/>
    </location>
</feature>
<keyword evidence="4 12" id="KW-0812">Transmembrane</keyword>
<dbReference type="GO" id="GO:0065002">
    <property type="term" value="P:intracellular protein transmembrane transport"/>
    <property type="evidence" value="ECO:0007669"/>
    <property type="project" value="UniProtKB-UniRule"/>
</dbReference>
<accession>A0A6C0G0F0</accession>
<dbReference type="EMBL" id="CP048209">
    <property type="protein sequence ID" value="QHT62856.1"/>
    <property type="molecule type" value="Genomic_DNA"/>
</dbReference>
<evidence type="ECO:0000256" key="10">
    <source>
        <dbReference type="ARBA" id="ARBA00060856"/>
    </source>
</evidence>
<feature type="transmembrane region" description="Helical" evidence="12">
    <location>
        <begin position="329"/>
        <end position="356"/>
    </location>
</feature>
<dbReference type="HAMAP" id="MF_01463_B">
    <property type="entry name" value="SecD_B"/>
    <property type="match status" value="1"/>
</dbReference>
<dbReference type="GO" id="GO:0006605">
    <property type="term" value="P:protein targeting"/>
    <property type="evidence" value="ECO:0007669"/>
    <property type="project" value="UniProtKB-UniRule"/>
</dbReference>
<evidence type="ECO:0000259" key="16">
    <source>
        <dbReference type="Pfam" id="PF22599"/>
    </source>
</evidence>
<feature type="transmembrane region" description="Helical" evidence="12">
    <location>
        <begin position="566"/>
        <end position="589"/>
    </location>
</feature>
<feature type="domain" description="SecDF P1 head subdomain" evidence="16">
    <location>
        <begin position="123"/>
        <end position="217"/>
    </location>
</feature>
<keyword evidence="6 12" id="KW-1133">Transmembrane helix</keyword>
<keyword evidence="18" id="KW-1185">Reference proteome</keyword>
<comment type="similarity">
    <text evidence="11">In the N-terminal section; belongs to the SecD/SecF family. SecD subfamily.</text>
</comment>
<dbReference type="InterPro" id="IPR048634">
    <property type="entry name" value="SecD_SecF_C"/>
</dbReference>
<dbReference type="RefSeq" id="WP_162359287.1">
    <property type="nucleotide sequence ID" value="NZ_CP048209.1"/>
</dbReference>
<reference evidence="17 18" key="1">
    <citation type="submission" date="2020-01" db="EMBL/GenBank/DDBJ databases">
        <title>Paenibacillus sp. nov., isolated from tomato rhizosphere.</title>
        <authorList>
            <person name="Weon H.-Y."/>
            <person name="Lee S.A."/>
        </authorList>
    </citation>
    <scope>NUCLEOTIDE SEQUENCE [LARGE SCALE GENOMIC DNA]</scope>
    <source>
        <strain evidence="17 18">12200R-189</strain>
    </source>
</reference>
<evidence type="ECO:0000256" key="5">
    <source>
        <dbReference type="ARBA" id="ARBA00022927"/>
    </source>
</evidence>
<keyword evidence="2 12" id="KW-0813">Transport</keyword>
<comment type="subunit">
    <text evidence="12">Forms a complex with SecF. Part of the essential Sec protein translocation apparatus which comprises SecA, SecYEG and auxiliary proteins SecDF. Other proteins may also be involved.</text>
</comment>
<evidence type="ECO:0000256" key="11">
    <source>
        <dbReference type="ARBA" id="ARBA00061053"/>
    </source>
</evidence>
<dbReference type="FunFam" id="1.20.1640.10:FF:000024">
    <property type="entry name" value="Multifunctional fusion protein"/>
    <property type="match status" value="1"/>
</dbReference>
<dbReference type="NCBIfam" id="TIGR00966">
    <property type="entry name" value="transloc_SecF"/>
    <property type="match status" value="1"/>
</dbReference>
<keyword evidence="3 12" id="KW-1003">Cell membrane</keyword>
<dbReference type="InterPro" id="IPR022813">
    <property type="entry name" value="SecD/SecF_arch_bac"/>
</dbReference>
<dbReference type="Proteomes" id="UP000476064">
    <property type="component" value="Chromosome"/>
</dbReference>
<dbReference type="InterPro" id="IPR022646">
    <property type="entry name" value="SecD/SecF_CS"/>
</dbReference>
<dbReference type="Gene3D" id="3.30.70.3400">
    <property type="match status" value="1"/>
</dbReference>
<feature type="transmembrane region" description="Helical" evidence="12">
    <location>
        <begin position="649"/>
        <end position="667"/>
    </location>
</feature>
<dbReference type="Pfam" id="PF21760">
    <property type="entry name" value="SecD_1st"/>
    <property type="match status" value="1"/>
</dbReference>
<comment type="similarity">
    <text evidence="12">Belongs to the SecD/SecF family. SecD subfamily.</text>
</comment>
<feature type="transmembrane region" description="Helical" evidence="12">
    <location>
        <begin position="544"/>
        <end position="561"/>
    </location>
</feature>
<evidence type="ECO:0000256" key="1">
    <source>
        <dbReference type="ARBA" id="ARBA00004651"/>
    </source>
</evidence>
<proteinExistence type="inferred from homology"/>
<keyword evidence="7 12" id="KW-0811">Translocation</keyword>
<comment type="subunit">
    <text evidence="13">Forms a complex with SecD. Part of the essential Sec protein translocation apparatus which comprises SecA, SecYEG and auxiliary proteins SecDF. Other proteins may also be involved.</text>
</comment>
<gene>
    <name evidence="13 17" type="primary">secF</name>
    <name evidence="12" type="synonym">secD</name>
    <name evidence="17" type="ORF">GXP70_24660</name>
</gene>
<dbReference type="GO" id="GO:0015450">
    <property type="term" value="F:protein-transporting ATPase activity"/>
    <property type="evidence" value="ECO:0007669"/>
    <property type="project" value="InterPro"/>
</dbReference>
<dbReference type="GO" id="GO:0005886">
    <property type="term" value="C:plasma membrane"/>
    <property type="evidence" value="ECO:0007669"/>
    <property type="project" value="UniProtKB-SubCell"/>
</dbReference>
<dbReference type="PANTHER" id="PTHR30081">
    <property type="entry name" value="PROTEIN-EXPORT MEMBRANE PROTEIN SEC"/>
    <property type="match status" value="1"/>
</dbReference>
<feature type="domain" description="Protein export membrane protein SecD/SecF C-terminal" evidence="14">
    <location>
        <begin position="514"/>
        <end position="702"/>
    </location>
</feature>
<dbReference type="InterPro" id="IPR005665">
    <property type="entry name" value="SecF_bac"/>
</dbReference>
<dbReference type="Gene3D" id="1.20.1640.10">
    <property type="entry name" value="Multidrug efflux transporter AcrB transmembrane domain"/>
    <property type="match status" value="2"/>
</dbReference>
<evidence type="ECO:0000256" key="6">
    <source>
        <dbReference type="ARBA" id="ARBA00022989"/>
    </source>
</evidence>
<feature type="transmembrane region" description="Helical" evidence="12">
    <location>
        <begin position="260"/>
        <end position="280"/>
    </location>
</feature>
<dbReference type="KEGG" id="plyc:GXP70_24660"/>
<evidence type="ECO:0000256" key="2">
    <source>
        <dbReference type="ARBA" id="ARBA00022448"/>
    </source>
</evidence>
<dbReference type="AlphaFoldDB" id="A0A6C0G0F0"/>
<name>A0A6C0G0F0_9BACL</name>
<evidence type="ECO:0000256" key="9">
    <source>
        <dbReference type="ARBA" id="ARBA00059018"/>
    </source>
</evidence>
<feature type="transmembrane region" description="Helical" evidence="12">
    <location>
        <begin position="286"/>
        <end position="308"/>
    </location>
</feature>
<protein>
    <recommendedName>
        <fullName evidence="12 13">Multifunctional fusion protein</fullName>
    </recommendedName>
    <domain>
        <recommendedName>
            <fullName evidence="12">Protein translocase subunit SecD</fullName>
        </recommendedName>
    </domain>
    <domain>
        <recommendedName>
            <fullName evidence="13">Protein-export membrane protein SecF</fullName>
        </recommendedName>
    </domain>
</protein>
<dbReference type="InterPro" id="IPR005791">
    <property type="entry name" value="SecD"/>
</dbReference>
<dbReference type="InterPro" id="IPR055344">
    <property type="entry name" value="SecD_SecF_C_bact"/>
</dbReference>
<comment type="subcellular location">
    <subcellularLocation>
        <location evidence="1 12">Cell membrane</location>
        <topology evidence="1 12">Multi-pass membrane protein</topology>
    </subcellularLocation>
</comment>
<comment type="caution">
    <text evidence="12">Lacks conserved residue(s) required for the propagation of feature annotation.</text>
</comment>
<evidence type="ECO:0000256" key="3">
    <source>
        <dbReference type="ARBA" id="ARBA00022475"/>
    </source>
</evidence>
<dbReference type="Pfam" id="PF07549">
    <property type="entry name" value="Sec_GG"/>
    <property type="match status" value="1"/>
</dbReference>
<evidence type="ECO:0000256" key="13">
    <source>
        <dbReference type="HAMAP-Rule" id="MF_01464"/>
    </source>
</evidence>
<organism evidence="17 18">
    <name type="scientific">Paenibacillus lycopersici</name>
    <dbReference type="NCBI Taxonomy" id="2704462"/>
    <lineage>
        <taxon>Bacteria</taxon>
        <taxon>Bacillati</taxon>
        <taxon>Bacillota</taxon>
        <taxon>Bacilli</taxon>
        <taxon>Bacillales</taxon>
        <taxon>Paenibacillaceae</taxon>
        <taxon>Paenibacillus</taxon>
    </lineage>
</organism>
<feature type="domain" description="Protein translocase subunit SecDF P1" evidence="15">
    <location>
        <begin position="68"/>
        <end position="118"/>
    </location>
</feature>
<comment type="function">
    <text evidence="9 12">Part of the Sec protein translocase complex. Interacts with the SecYEG preprotein conducting channel. SecDF uses the proton motive force (PMF) to complete protein translocation after the ATP-dependent function of SecA.</text>
</comment>